<dbReference type="EMBL" id="PGXC01000016">
    <property type="protein sequence ID" value="PKK89515.1"/>
    <property type="molecule type" value="Genomic_DNA"/>
</dbReference>
<dbReference type="InterPro" id="IPR038418">
    <property type="entry name" value="6-PTP_synth/QueD_sf"/>
</dbReference>
<dbReference type="Proteomes" id="UP000233256">
    <property type="component" value="Unassembled WGS sequence"/>
</dbReference>
<evidence type="ECO:0000256" key="5">
    <source>
        <dbReference type="ARBA" id="ARBA00018141"/>
    </source>
</evidence>
<proteinExistence type="inferred from homology"/>
<dbReference type="PANTHER" id="PTHR12589:SF7">
    <property type="entry name" value="6-PYRUVOYL TETRAHYDROBIOPTERIN SYNTHASE"/>
    <property type="match status" value="1"/>
</dbReference>
<protein>
    <recommendedName>
        <fullName evidence="5">6-carboxy-5,6,7,8-tetrahydropterin synthase</fullName>
        <ecNumber evidence="4">4.1.2.50</ecNumber>
    </recommendedName>
    <alternativeName>
        <fullName evidence="9">Queuosine biosynthesis protein QueD</fullName>
    </alternativeName>
</protein>
<sequence>MGVNSYFCSIPETGVIIFFPCHGLLSIPLDTSEVIKMREICITRTFAAAHSLEGYPGDCARLHGHNWKVEAVVVSDTLDSLGMIMDFRDLKASLDKILSQLDHRMINETDLLKGGNPTAERISEAIFEALSPLVQSDQQNRRLFLVKVWENESSWAAFSRK</sequence>
<evidence type="ECO:0000256" key="9">
    <source>
        <dbReference type="ARBA" id="ARBA00031449"/>
    </source>
</evidence>
<evidence type="ECO:0000256" key="10">
    <source>
        <dbReference type="ARBA" id="ARBA00048807"/>
    </source>
</evidence>
<keyword evidence="8" id="KW-0456">Lyase</keyword>
<dbReference type="EC" id="4.1.2.50" evidence="4"/>
<accession>A0A2N1PMF6</accession>
<dbReference type="GO" id="GO:0046872">
    <property type="term" value="F:metal ion binding"/>
    <property type="evidence" value="ECO:0007669"/>
    <property type="project" value="UniProtKB-KW"/>
</dbReference>
<keyword evidence="7" id="KW-0862">Zinc</keyword>
<dbReference type="AlphaFoldDB" id="A0A2N1PMF6"/>
<evidence type="ECO:0000313" key="12">
    <source>
        <dbReference type="Proteomes" id="UP000233256"/>
    </source>
</evidence>
<comment type="cofactor">
    <cofactor evidence="1">
        <name>Zn(2+)</name>
        <dbReference type="ChEBI" id="CHEBI:29105"/>
    </cofactor>
</comment>
<dbReference type="UniPathway" id="UPA00391"/>
<evidence type="ECO:0000256" key="1">
    <source>
        <dbReference type="ARBA" id="ARBA00001947"/>
    </source>
</evidence>
<comment type="caution">
    <text evidence="11">The sequence shown here is derived from an EMBL/GenBank/DDBJ whole genome shotgun (WGS) entry which is preliminary data.</text>
</comment>
<dbReference type="NCBIfam" id="TIGR03367">
    <property type="entry name" value="queuosine_QueD"/>
    <property type="match status" value="1"/>
</dbReference>
<dbReference type="SUPFAM" id="SSF55620">
    <property type="entry name" value="Tetrahydrobiopterin biosynthesis enzymes-like"/>
    <property type="match status" value="1"/>
</dbReference>
<evidence type="ECO:0000256" key="7">
    <source>
        <dbReference type="ARBA" id="ARBA00022833"/>
    </source>
</evidence>
<comment type="pathway">
    <text evidence="2">Purine metabolism; 7-cyano-7-deazaguanine biosynthesis.</text>
</comment>
<dbReference type="GO" id="GO:0070497">
    <property type="term" value="F:6-carboxytetrahydropterin synthase activity"/>
    <property type="evidence" value="ECO:0007669"/>
    <property type="project" value="UniProtKB-EC"/>
</dbReference>
<dbReference type="InterPro" id="IPR007115">
    <property type="entry name" value="6-PTP_synth/QueD"/>
</dbReference>
<comment type="catalytic activity">
    <reaction evidence="10">
        <text>7,8-dihydroneopterin 3'-triphosphate + H2O = 6-carboxy-5,6,7,8-tetrahydropterin + triphosphate + acetaldehyde + 2 H(+)</text>
        <dbReference type="Rhea" id="RHEA:27966"/>
        <dbReference type="ChEBI" id="CHEBI:15343"/>
        <dbReference type="ChEBI" id="CHEBI:15377"/>
        <dbReference type="ChEBI" id="CHEBI:15378"/>
        <dbReference type="ChEBI" id="CHEBI:18036"/>
        <dbReference type="ChEBI" id="CHEBI:58462"/>
        <dbReference type="ChEBI" id="CHEBI:61032"/>
        <dbReference type="EC" id="4.1.2.50"/>
    </reaction>
</comment>
<evidence type="ECO:0000256" key="6">
    <source>
        <dbReference type="ARBA" id="ARBA00022723"/>
    </source>
</evidence>
<dbReference type="Pfam" id="PF01242">
    <property type="entry name" value="PTPS"/>
    <property type="match status" value="1"/>
</dbReference>
<evidence type="ECO:0000256" key="2">
    <source>
        <dbReference type="ARBA" id="ARBA00005061"/>
    </source>
</evidence>
<reference evidence="11 12" key="1">
    <citation type="journal article" date="2017" name="ISME J.">
        <title>Potential for microbial H2 and metal transformations associated with novel bacteria and archaea in deep terrestrial subsurface sediments.</title>
        <authorList>
            <person name="Hernsdorf A.W."/>
            <person name="Amano Y."/>
            <person name="Miyakawa K."/>
            <person name="Ise K."/>
            <person name="Suzuki Y."/>
            <person name="Anantharaman K."/>
            <person name="Probst A."/>
            <person name="Burstein D."/>
            <person name="Thomas B.C."/>
            <person name="Banfield J.F."/>
        </authorList>
    </citation>
    <scope>NUCLEOTIDE SEQUENCE [LARGE SCALE GENOMIC DNA]</scope>
    <source>
        <strain evidence="11">HGW-Wallbacteria-1</strain>
    </source>
</reference>
<gene>
    <name evidence="11" type="primary">queD</name>
    <name evidence="11" type="ORF">CVV64_13980</name>
</gene>
<name>A0A2N1PMF6_9BACT</name>
<evidence type="ECO:0000313" key="11">
    <source>
        <dbReference type="EMBL" id="PKK89515.1"/>
    </source>
</evidence>
<keyword evidence="6" id="KW-0479">Metal-binding</keyword>
<evidence type="ECO:0000256" key="4">
    <source>
        <dbReference type="ARBA" id="ARBA00012982"/>
    </source>
</evidence>
<evidence type="ECO:0000256" key="3">
    <source>
        <dbReference type="ARBA" id="ARBA00008900"/>
    </source>
</evidence>
<dbReference type="PANTHER" id="PTHR12589">
    <property type="entry name" value="PYRUVOYL TETRAHYDROBIOPTERIN SYNTHASE"/>
    <property type="match status" value="1"/>
</dbReference>
<comment type="similarity">
    <text evidence="3">Belongs to the PTPS family. QueD subfamily.</text>
</comment>
<dbReference type="Gene3D" id="3.30.479.10">
    <property type="entry name" value="6-pyruvoyl tetrahydropterin synthase/QueD"/>
    <property type="match status" value="1"/>
</dbReference>
<evidence type="ECO:0000256" key="8">
    <source>
        <dbReference type="ARBA" id="ARBA00023239"/>
    </source>
</evidence>
<organism evidence="11 12">
    <name type="scientific">Candidatus Wallbacteria bacterium HGW-Wallbacteria-1</name>
    <dbReference type="NCBI Taxonomy" id="2013854"/>
    <lineage>
        <taxon>Bacteria</taxon>
        <taxon>Candidatus Walliibacteriota</taxon>
    </lineage>
</organism>